<keyword evidence="3" id="KW-0175">Coiled coil</keyword>
<evidence type="ECO:0008006" key="7">
    <source>
        <dbReference type="Google" id="ProtNLM"/>
    </source>
</evidence>
<feature type="region of interest" description="Disordered" evidence="4">
    <location>
        <begin position="123"/>
        <end position="674"/>
    </location>
</feature>
<evidence type="ECO:0000256" key="2">
    <source>
        <dbReference type="ARBA" id="ARBA00022840"/>
    </source>
</evidence>
<evidence type="ECO:0000313" key="5">
    <source>
        <dbReference type="EMBL" id="KAK8863823.1"/>
    </source>
</evidence>
<dbReference type="Pfam" id="PF00012">
    <property type="entry name" value="HSP70"/>
    <property type="match status" value="3"/>
</dbReference>
<evidence type="ECO:0000256" key="1">
    <source>
        <dbReference type="ARBA" id="ARBA00022741"/>
    </source>
</evidence>
<comment type="caution">
    <text evidence="5">The sequence shown here is derived from an EMBL/GenBank/DDBJ whole genome shotgun (WGS) entry which is preliminary data.</text>
</comment>
<dbReference type="InterPro" id="IPR013126">
    <property type="entry name" value="Hsp_70_fam"/>
</dbReference>
<dbReference type="PANTHER" id="PTHR19375">
    <property type="entry name" value="HEAT SHOCK PROTEIN 70KDA"/>
    <property type="match status" value="1"/>
</dbReference>
<feature type="compositionally biased region" description="Basic and acidic residues" evidence="4">
    <location>
        <begin position="13"/>
        <end position="29"/>
    </location>
</feature>
<feature type="compositionally biased region" description="Low complexity" evidence="4">
    <location>
        <begin position="1093"/>
        <end position="1108"/>
    </location>
</feature>
<feature type="region of interest" description="Disordered" evidence="4">
    <location>
        <begin position="943"/>
        <end position="1008"/>
    </location>
</feature>
<keyword evidence="6" id="KW-1185">Reference proteome</keyword>
<evidence type="ECO:0000313" key="6">
    <source>
        <dbReference type="Proteomes" id="UP001470230"/>
    </source>
</evidence>
<name>A0ABR2IJL2_9EUKA</name>
<keyword evidence="2" id="KW-0067">ATP-binding</keyword>
<feature type="compositionally biased region" description="Basic and acidic residues" evidence="4">
    <location>
        <begin position="192"/>
        <end position="535"/>
    </location>
</feature>
<feature type="region of interest" description="Disordered" evidence="4">
    <location>
        <begin position="1"/>
        <end position="43"/>
    </location>
</feature>
<feature type="region of interest" description="Disordered" evidence="4">
    <location>
        <begin position="1090"/>
        <end position="1111"/>
    </location>
</feature>
<sequence>MQKKSQEAGSSARKNDPDKVSLPKIDQQRSKTNHKVRPTYQMKISKPYAKQAIKVPLYIREEPVKEPPSLFKKEKAEPKVFQFDAGFFKGPKAKKVKQEKIIITEEEEEKEYRMRSRFKLYPRKPLQDLKEVDEEKSKQRERRHRHGVNGEELEHEYYENEEEEENELEKSRKLMLKEQEEEEKRRERRRIKKEEEEARRKAEEEEARRKAEEEEARRKAEEEEARRKAEEEARRKAEEEEARRKAEEEEARRKAEEEEARRKAEEEEARRKAEEEARRKAEEEARRKAEEEEARRKAEEEEARRKAEEEEARRKAEEEARRKAEEEEARRKAEEEEARRKAEEEEARRKAEEEEARRKAEEEARRKAEEEEARRKAEEEARRKAEEEARRKAEEEARRKAEEEARRKAEEEARRKAEEEARRKAEEEARRKAEEEAKRKAEEEAKKKAEEEAKRKAEEEAKKKAEEEARRKAEEEARRKADEEAKKKAEEEAKRKAEEEAKRKAEEEAKKKAEEEAKRKAEEEARRKAEEEAKSQKSRKIKNPSTGEYEYDAEDEGESKLNIKSRDITHKLVNGNQNESQIQSNSNNTEADSIKKSDNQNEDDDDESKSSTSPRSSSKKGSHRSKHSKKGKSSAEDDDEDLDDEEEDNKEAADQQPQQQPLSPELLQELPPPLPKSNYVLGIDFGTTTTRFGIYKDSKLDDRIAEYMMSSAVAFNKYTGEHFFNFIHKDRKSKNNNKDGKDQSLSSTGKKGTKGGFSATGHLHICLNDDEDDIMSNDDYIVVPAIKRLLGREISEDMAKSLPFDLEISSGKGKREKIKIADTDSLSFEQVAALILAEAKRIVDDQVKEDVVDAVICVPSFFSNNQKTSMKDAATIAGFNVVKLISETTAIVTALKANNGKHFNEITSSDANSSANSDKNKSGALEGIFSNTLTGVLSAVGSNKNGQGSASSNSGAARAGQNASSNSGAASSSNSNGGAGNGSNANNGNNASAGAANGSSDNNGSAGNQQPKVIVIEFGGGTLDTSIVGFDGEAATIYGTSGDTSLGGIDIDKAIANYVLAKVPKDKAKSIVNSRPAMRVLERACEVYRTRRGNNQGQNGKTGQSSSNPSDSIVVEDIIDGYNLNVKLSDKDIGNIISPFCQRLTACLDDLLKHSNSNPTEIKDLVFCGGVMKTPMMQEAVTNFLIDSIKNQINPNKTADTSTNANANADGGDISFGVIEVDPKGVMLGAALQGAISKGDKSIKPVKIKNTSVLSIGFSLADGTTNVLIPRGTAIPCSFSTMTTTFKDNQRNVTFDIIEGERKMAQDNIKLGNVCVHGIEKAPRGVPKIEIKMGINEEGILVVKARDKATGATIKTRMTSKTNLSKDQVKKMLAVAELNKQKDKYRREQAEAQSKLKFYIIEMENKGRDIKDKEFLDLIDKYYYWLDENDDVKPSEYTEMYKKAKYELGTYFKKIQSL</sequence>
<dbReference type="EMBL" id="JAPFFF010000017">
    <property type="protein sequence ID" value="KAK8863823.1"/>
    <property type="molecule type" value="Genomic_DNA"/>
</dbReference>
<dbReference type="SUPFAM" id="SSF100920">
    <property type="entry name" value="Heat shock protein 70kD (HSP70), peptide-binding domain"/>
    <property type="match status" value="1"/>
</dbReference>
<protein>
    <recommendedName>
        <fullName evidence="7">DnaK protein</fullName>
    </recommendedName>
</protein>
<feature type="compositionally biased region" description="Basic and acidic residues" evidence="4">
    <location>
        <begin position="125"/>
        <end position="138"/>
    </location>
</feature>
<dbReference type="Proteomes" id="UP001470230">
    <property type="component" value="Unassembled WGS sequence"/>
</dbReference>
<keyword evidence="1" id="KW-0547">Nucleotide-binding</keyword>
<feature type="region of interest" description="Disordered" evidence="4">
    <location>
        <begin position="731"/>
        <end position="753"/>
    </location>
</feature>
<gene>
    <name evidence="5" type="ORF">M9Y10_011513</name>
</gene>
<feature type="compositionally biased region" description="Basic and acidic residues" evidence="4">
    <location>
        <begin position="168"/>
        <end position="185"/>
    </location>
</feature>
<feature type="compositionally biased region" description="Low complexity" evidence="4">
    <location>
        <begin position="574"/>
        <end position="588"/>
    </location>
</feature>
<evidence type="ECO:0000256" key="4">
    <source>
        <dbReference type="SAM" id="MobiDB-lite"/>
    </source>
</evidence>
<dbReference type="Gene3D" id="3.30.420.40">
    <property type="match status" value="3"/>
</dbReference>
<dbReference type="SUPFAM" id="SSF53067">
    <property type="entry name" value="Actin-like ATPase domain"/>
    <property type="match status" value="2"/>
</dbReference>
<evidence type="ECO:0000256" key="3">
    <source>
        <dbReference type="SAM" id="Coils"/>
    </source>
</evidence>
<dbReference type="InterPro" id="IPR043129">
    <property type="entry name" value="ATPase_NBD"/>
</dbReference>
<feature type="compositionally biased region" description="Acidic residues" evidence="4">
    <location>
        <begin position="151"/>
        <end position="167"/>
    </location>
</feature>
<dbReference type="Gene3D" id="2.60.34.10">
    <property type="entry name" value="Substrate Binding Domain Of DNAk, Chain A, domain 1"/>
    <property type="match status" value="1"/>
</dbReference>
<proteinExistence type="predicted"/>
<feature type="compositionally biased region" description="Basic and acidic residues" evidence="4">
    <location>
        <begin position="558"/>
        <end position="570"/>
    </location>
</feature>
<feature type="coiled-coil region" evidence="3">
    <location>
        <begin position="1375"/>
        <end position="1402"/>
    </location>
</feature>
<accession>A0ABR2IJL2</accession>
<dbReference type="Gene3D" id="3.90.640.10">
    <property type="entry name" value="Actin, Chain A, domain 4"/>
    <property type="match status" value="1"/>
</dbReference>
<feature type="compositionally biased region" description="Basic residues" evidence="4">
    <location>
        <begin position="617"/>
        <end position="632"/>
    </location>
</feature>
<reference evidence="5 6" key="1">
    <citation type="submission" date="2024-04" db="EMBL/GenBank/DDBJ databases">
        <title>Tritrichomonas musculus Genome.</title>
        <authorList>
            <person name="Alves-Ferreira E."/>
            <person name="Grigg M."/>
            <person name="Lorenzi H."/>
            <person name="Galac M."/>
        </authorList>
    </citation>
    <scope>NUCLEOTIDE SEQUENCE [LARGE SCALE GENOMIC DNA]</scope>
    <source>
        <strain evidence="5 6">EAF2021</strain>
    </source>
</reference>
<organism evidence="5 6">
    <name type="scientific">Tritrichomonas musculus</name>
    <dbReference type="NCBI Taxonomy" id="1915356"/>
    <lineage>
        <taxon>Eukaryota</taxon>
        <taxon>Metamonada</taxon>
        <taxon>Parabasalia</taxon>
        <taxon>Tritrichomonadida</taxon>
        <taxon>Tritrichomonadidae</taxon>
        <taxon>Tritrichomonas</taxon>
    </lineage>
</organism>
<feature type="compositionally biased region" description="Low complexity" evidence="4">
    <location>
        <begin position="654"/>
        <end position="669"/>
    </location>
</feature>
<feature type="compositionally biased region" description="Acidic residues" evidence="4">
    <location>
        <begin position="636"/>
        <end position="649"/>
    </location>
</feature>
<dbReference type="InterPro" id="IPR029047">
    <property type="entry name" value="HSP70_peptide-bd_sf"/>
</dbReference>